<organism evidence="2 3">
    <name type="scientific">Chloebia gouldiae</name>
    <name type="common">Gouldian finch</name>
    <name type="synonym">Erythrura gouldiae</name>
    <dbReference type="NCBI Taxonomy" id="44316"/>
    <lineage>
        <taxon>Eukaryota</taxon>
        <taxon>Metazoa</taxon>
        <taxon>Chordata</taxon>
        <taxon>Craniata</taxon>
        <taxon>Vertebrata</taxon>
        <taxon>Euteleostomi</taxon>
        <taxon>Archelosauria</taxon>
        <taxon>Archosauria</taxon>
        <taxon>Dinosauria</taxon>
        <taxon>Saurischia</taxon>
        <taxon>Theropoda</taxon>
        <taxon>Coelurosauria</taxon>
        <taxon>Aves</taxon>
        <taxon>Neognathae</taxon>
        <taxon>Neoaves</taxon>
        <taxon>Telluraves</taxon>
        <taxon>Australaves</taxon>
        <taxon>Passeriformes</taxon>
        <taxon>Passeroidea</taxon>
        <taxon>Passeridae</taxon>
        <taxon>Chloebia</taxon>
    </lineage>
</organism>
<reference evidence="2 3" key="1">
    <citation type="journal article" date="2018" name="Proc. R. Soc. B">
        <title>A non-coding region near Follistatin controls head colour polymorphism in the Gouldian finch.</title>
        <authorList>
            <person name="Toomey M.B."/>
            <person name="Marques C.I."/>
            <person name="Andrade P."/>
            <person name="Araujo P.M."/>
            <person name="Sabatino S."/>
            <person name="Gazda M.A."/>
            <person name="Afonso S."/>
            <person name="Lopes R.J."/>
            <person name="Corbo J.C."/>
            <person name="Carneiro M."/>
        </authorList>
    </citation>
    <scope>NUCLEOTIDE SEQUENCE [LARGE SCALE GENOMIC DNA]</scope>
    <source>
        <strain evidence="2">Red01</strain>
        <tissue evidence="2">Muscle</tissue>
    </source>
</reference>
<keyword evidence="3" id="KW-1185">Reference proteome</keyword>
<accession>A0A3L8QAS0</accession>
<dbReference type="OrthoDB" id="10442219at2759"/>
<evidence type="ECO:0000256" key="1">
    <source>
        <dbReference type="SAM" id="MobiDB-lite"/>
    </source>
</evidence>
<comment type="caution">
    <text evidence="2">The sequence shown here is derived from an EMBL/GenBank/DDBJ whole genome shotgun (WGS) entry which is preliminary data.</text>
</comment>
<feature type="region of interest" description="Disordered" evidence="1">
    <location>
        <begin position="1"/>
        <end position="46"/>
    </location>
</feature>
<evidence type="ECO:0000313" key="2">
    <source>
        <dbReference type="EMBL" id="RLV64424.1"/>
    </source>
</evidence>
<dbReference type="Proteomes" id="UP000276834">
    <property type="component" value="Unassembled WGS sequence"/>
</dbReference>
<gene>
    <name evidence="2" type="ORF">DV515_00017507</name>
</gene>
<sequence length="58" mass="6268">MRSSKGSGERSPPPGPGQLLPASTLEEMGRKEEDGSGSWKKQTSNIRKTFIFMEALGS</sequence>
<proteinExistence type="predicted"/>
<feature type="compositionally biased region" description="Low complexity" evidence="1">
    <location>
        <begin position="1"/>
        <end position="10"/>
    </location>
</feature>
<dbReference type="AlphaFoldDB" id="A0A3L8QAS0"/>
<name>A0A3L8QAS0_CHLGU</name>
<feature type="non-terminal residue" evidence="2">
    <location>
        <position position="58"/>
    </location>
</feature>
<protein>
    <submittedName>
        <fullName evidence="2">Uncharacterized protein</fullName>
    </submittedName>
</protein>
<evidence type="ECO:0000313" key="3">
    <source>
        <dbReference type="Proteomes" id="UP000276834"/>
    </source>
</evidence>
<dbReference type="EMBL" id="QUSF01001208">
    <property type="protein sequence ID" value="RLV64424.1"/>
    <property type="molecule type" value="Genomic_DNA"/>
</dbReference>